<feature type="transmembrane region" description="Helical" evidence="1">
    <location>
        <begin position="72"/>
        <end position="92"/>
    </location>
</feature>
<dbReference type="STRING" id="290317.Cpha266_2606"/>
<dbReference type="eggNOG" id="COG1835">
    <property type="taxonomic scope" value="Bacteria"/>
</dbReference>
<keyword evidence="3" id="KW-0012">Acyltransferase</keyword>
<protein>
    <submittedName>
        <fullName evidence="3">Acyltransferase 3</fullName>
    </submittedName>
</protein>
<sequence>MNKTYRTDIDGLRAIAIIPVILFHLGYLSNGYLGVDIFFVISGYLITGLVFNEVEENKFSVLKFYERRIRRIIPLVLFTTLIAFILGLIFMLPDDLENLCQSVFASNFSANNILMKITSADYWAVKNDYKPLMHTWSLGIEEQFYLLYPVIFFFLKGAKKKFILPLLIFLTILSLTAFFKSTNISSKFYFLQYRFFELSIGGICAIYFSKRNPFINTSKSQYILYFLLIALVFLLFFNSIRGNDIKILTTTILTAGILVLGGLHFENNSLYRALISNKVFTGIGKISFSLYMWHQIVFAFSRYFLVDEITLIYAIALSIIVLVLSIITYFTIENPFRNRSKIKTKPLLIIVSFSFLIITSASLYVYMVGGNIKNVPELGINKSNRPSQLNFFSSQSNINIQYNEDIRALDKPFSDNKQGIGIKSDKVKVLVLGNSFGRDVANVLLESSFKDTIEVRYSDLASKSDDELKSRIKNADFIFFGSNYPTKELIAKYNIDMNKVWIIGTKDFGNSNGIHYNRKIENYSNYRTSMKTGVLENNLHLKKEWGEKYIDLIGLIDDSEGKVLVFSPDGKFLSQDTVHFTKYGAMFFARLLDSKFRDIMKLT</sequence>
<dbReference type="RefSeq" id="WP_015961125.1">
    <property type="nucleotide sequence ID" value="NC_008639.1"/>
</dbReference>
<evidence type="ECO:0000256" key="1">
    <source>
        <dbReference type="SAM" id="Phobius"/>
    </source>
</evidence>
<dbReference type="PANTHER" id="PTHR23028">
    <property type="entry name" value="ACETYLTRANSFERASE"/>
    <property type="match status" value="1"/>
</dbReference>
<dbReference type="SUPFAM" id="SSF81665">
    <property type="entry name" value="Calcium ATPase, transmembrane domain M"/>
    <property type="match status" value="1"/>
</dbReference>
<dbReference type="InterPro" id="IPR002656">
    <property type="entry name" value="Acyl_transf_3_dom"/>
</dbReference>
<feature type="transmembrane region" description="Helical" evidence="1">
    <location>
        <begin position="191"/>
        <end position="210"/>
    </location>
</feature>
<proteinExistence type="predicted"/>
<feature type="transmembrane region" description="Helical" evidence="1">
    <location>
        <begin position="136"/>
        <end position="155"/>
    </location>
</feature>
<evidence type="ECO:0000313" key="4">
    <source>
        <dbReference type="Proteomes" id="UP000008701"/>
    </source>
</evidence>
<dbReference type="InterPro" id="IPR050879">
    <property type="entry name" value="Acyltransferase_3"/>
</dbReference>
<feature type="transmembrane region" description="Helical" evidence="1">
    <location>
        <begin position="344"/>
        <end position="367"/>
    </location>
</feature>
<feature type="transmembrane region" description="Helical" evidence="1">
    <location>
        <begin position="162"/>
        <end position="179"/>
    </location>
</feature>
<dbReference type="Proteomes" id="UP000008701">
    <property type="component" value="Chromosome"/>
</dbReference>
<reference evidence="3 4" key="1">
    <citation type="submission" date="2006-12" db="EMBL/GenBank/DDBJ databases">
        <title>Complete sequence of Chlorobium phaeobacteroides DSM 266.</title>
        <authorList>
            <consortium name="US DOE Joint Genome Institute"/>
            <person name="Copeland A."/>
            <person name="Lucas S."/>
            <person name="Lapidus A."/>
            <person name="Barry K."/>
            <person name="Detter J.C."/>
            <person name="Glavina del Rio T."/>
            <person name="Hammon N."/>
            <person name="Israni S."/>
            <person name="Pitluck S."/>
            <person name="Goltsman E."/>
            <person name="Schmutz J."/>
            <person name="Larimer F."/>
            <person name="Land M."/>
            <person name="Hauser L."/>
            <person name="Mikhailova N."/>
            <person name="Li T."/>
            <person name="Overmann J."/>
            <person name="Bryant D.A."/>
            <person name="Richardson P."/>
        </authorList>
    </citation>
    <scope>NUCLEOTIDE SEQUENCE [LARGE SCALE GENOMIC DNA]</scope>
    <source>
        <strain evidence="3 4">DSM 266</strain>
    </source>
</reference>
<feature type="transmembrane region" description="Helical" evidence="1">
    <location>
        <begin position="311"/>
        <end position="332"/>
    </location>
</feature>
<keyword evidence="1" id="KW-1133">Transmembrane helix</keyword>
<keyword evidence="1" id="KW-0472">Membrane</keyword>
<accession>A1BJL7</accession>
<feature type="transmembrane region" description="Helical" evidence="1">
    <location>
        <begin position="34"/>
        <end position="51"/>
    </location>
</feature>
<name>A1BJL7_CHLPD</name>
<dbReference type="PANTHER" id="PTHR23028:SF53">
    <property type="entry name" value="ACYL_TRANSF_3 DOMAIN-CONTAINING PROTEIN"/>
    <property type="match status" value="1"/>
</dbReference>
<keyword evidence="1" id="KW-0812">Transmembrane</keyword>
<dbReference type="Pfam" id="PF01757">
    <property type="entry name" value="Acyl_transf_3"/>
    <property type="match status" value="1"/>
</dbReference>
<dbReference type="AlphaFoldDB" id="A1BJL7"/>
<dbReference type="HOGENOM" id="CLU_005679_10_2_10"/>
<dbReference type="EMBL" id="CP000492">
    <property type="protein sequence ID" value="ABL66594.1"/>
    <property type="molecule type" value="Genomic_DNA"/>
</dbReference>
<keyword evidence="3" id="KW-0808">Transferase</keyword>
<evidence type="ECO:0000313" key="3">
    <source>
        <dbReference type="EMBL" id="ABL66594.1"/>
    </source>
</evidence>
<feature type="transmembrane region" description="Helical" evidence="1">
    <location>
        <begin position="222"/>
        <end position="241"/>
    </location>
</feature>
<feature type="domain" description="Acyltransferase 3" evidence="2">
    <location>
        <begin position="8"/>
        <end position="329"/>
    </location>
</feature>
<feature type="transmembrane region" description="Helical" evidence="1">
    <location>
        <begin position="247"/>
        <end position="265"/>
    </location>
</feature>
<evidence type="ECO:0000259" key="2">
    <source>
        <dbReference type="Pfam" id="PF01757"/>
    </source>
</evidence>
<keyword evidence="4" id="KW-1185">Reference proteome</keyword>
<dbReference type="GO" id="GO:0016020">
    <property type="term" value="C:membrane"/>
    <property type="evidence" value="ECO:0007669"/>
    <property type="project" value="TreeGrafter"/>
</dbReference>
<dbReference type="KEGG" id="cph:Cpha266_2606"/>
<gene>
    <name evidence="3" type="ordered locus">Cpha266_2606</name>
</gene>
<dbReference type="GO" id="GO:0016747">
    <property type="term" value="F:acyltransferase activity, transferring groups other than amino-acyl groups"/>
    <property type="evidence" value="ECO:0007669"/>
    <property type="project" value="InterPro"/>
</dbReference>
<dbReference type="InterPro" id="IPR023298">
    <property type="entry name" value="ATPase_P-typ_TM_dom_sf"/>
</dbReference>
<feature type="transmembrane region" description="Helical" evidence="1">
    <location>
        <begin position="12"/>
        <end position="28"/>
    </location>
</feature>
<organism evidence="3 4">
    <name type="scientific">Chlorobium phaeobacteroides (strain DSM 266 / SMG 266 / 2430)</name>
    <dbReference type="NCBI Taxonomy" id="290317"/>
    <lineage>
        <taxon>Bacteria</taxon>
        <taxon>Pseudomonadati</taxon>
        <taxon>Chlorobiota</taxon>
        <taxon>Chlorobiia</taxon>
        <taxon>Chlorobiales</taxon>
        <taxon>Chlorobiaceae</taxon>
        <taxon>Chlorobium/Pelodictyon group</taxon>
        <taxon>Chlorobium</taxon>
    </lineage>
</organism>
<dbReference type="OrthoDB" id="290051at2"/>
<dbReference type="GO" id="GO:0009103">
    <property type="term" value="P:lipopolysaccharide biosynthetic process"/>
    <property type="evidence" value="ECO:0007669"/>
    <property type="project" value="TreeGrafter"/>
</dbReference>